<keyword evidence="1" id="KW-0472">Membrane</keyword>
<evidence type="ECO:0000259" key="2">
    <source>
        <dbReference type="Pfam" id="PF20152"/>
    </source>
</evidence>
<dbReference type="AlphaFoldDB" id="A0AAD7ECS4"/>
<comment type="caution">
    <text evidence="3">The sequence shown here is derived from an EMBL/GenBank/DDBJ whole genome shotgun (WGS) entry which is preliminary data.</text>
</comment>
<dbReference type="PANTHER" id="PTHR40465:SF1">
    <property type="entry name" value="DUF6534 DOMAIN-CONTAINING PROTEIN"/>
    <property type="match status" value="1"/>
</dbReference>
<organism evidence="3 4">
    <name type="scientific">Mycena albidolilacea</name>
    <dbReference type="NCBI Taxonomy" id="1033008"/>
    <lineage>
        <taxon>Eukaryota</taxon>
        <taxon>Fungi</taxon>
        <taxon>Dikarya</taxon>
        <taxon>Basidiomycota</taxon>
        <taxon>Agaricomycotina</taxon>
        <taxon>Agaricomycetes</taxon>
        <taxon>Agaricomycetidae</taxon>
        <taxon>Agaricales</taxon>
        <taxon>Marasmiineae</taxon>
        <taxon>Mycenaceae</taxon>
        <taxon>Mycena</taxon>
    </lineage>
</organism>
<dbReference type="EMBL" id="JARIHO010000069">
    <property type="protein sequence ID" value="KAJ7312845.1"/>
    <property type="molecule type" value="Genomic_DNA"/>
</dbReference>
<feature type="transmembrane region" description="Helical" evidence="1">
    <location>
        <begin position="48"/>
        <end position="71"/>
    </location>
</feature>
<keyword evidence="4" id="KW-1185">Reference proteome</keyword>
<evidence type="ECO:0000313" key="3">
    <source>
        <dbReference type="EMBL" id="KAJ7312845.1"/>
    </source>
</evidence>
<dbReference type="InterPro" id="IPR045339">
    <property type="entry name" value="DUF6534"/>
</dbReference>
<dbReference type="PANTHER" id="PTHR40465">
    <property type="entry name" value="CHROMOSOME 1, WHOLE GENOME SHOTGUN SEQUENCE"/>
    <property type="match status" value="1"/>
</dbReference>
<feature type="transmembrane region" description="Helical" evidence="1">
    <location>
        <begin position="201"/>
        <end position="225"/>
    </location>
</feature>
<feature type="transmembrane region" description="Helical" evidence="1">
    <location>
        <begin position="12"/>
        <end position="36"/>
    </location>
</feature>
<proteinExistence type="predicted"/>
<protein>
    <recommendedName>
        <fullName evidence="2">DUF6534 domain-containing protein</fullName>
    </recommendedName>
</protein>
<keyword evidence="1" id="KW-0812">Transmembrane</keyword>
<keyword evidence="1" id="KW-1133">Transmembrane helix</keyword>
<reference evidence="3" key="1">
    <citation type="submission" date="2023-03" db="EMBL/GenBank/DDBJ databases">
        <title>Massive genome expansion in bonnet fungi (Mycena s.s.) driven by repeated elements and novel gene families across ecological guilds.</title>
        <authorList>
            <consortium name="Lawrence Berkeley National Laboratory"/>
            <person name="Harder C.B."/>
            <person name="Miyauchi S."/>
            <person name="Viragh M."/>
            <person name="Kuo A."/>
            <person name="Thoen E."/>
            <person name="Andreopoulos B."/>
            <person name="Lu D."/>
            <person name="Skrede I."/>
            <person name="Drula E."/>
            <person name="Henrissat B."/>
            <person name="Morin E."/>
            <person name="Kohler A."/>
            <person name="Barry K."/>
            <person name="LaButti K."/>
            <person name="Morin E."/>
            <person name="Salamov A."/>
            <person name="Lipzen A."/>
            <person name="Mereny Z."/>
            <person name="Hegedus B."/>
            <person name="Baldrian P."/>
            <person name="Stursova M."/>
            <person name="Weitz H."/>
            <person name="Taylor A."/>
            <person name="Grigoriev I.V."/>
            <person name="Nagy L.G."/>
            <person name="Martin F."/>
            <person name="Kauserud H."/>
        </authorList>
    </citation>
    <scope>NUCLEOTIDE SEQUENCE</scope>
    <source>
        <strain evidence="3">CBHHK002</strain>
    </source>
</reference>
<sequence>MSPLPPLDSITGALLIGTWASSLLYMAEILQVIFYFRNFTNDGWKLKALVTAAFSIDTISMLGDYACVYLYTVTHAGDLDYITKQNWAVPLYVITTSFVTILVQSFLAIRYWRFTNNTLLVLFLFVLILATFGTGFSCGLILVLFPALKDRNKIKVSATVWFITQVAADLIIAAALTRELLKAKSTVIKKRRKINNALNRLVALTVQTGLATAVVSTPALINFLINPATNISVGILYSLGHTHVLCLLMNLNIRAVNENVTLNNNTDPMSSVRFITIPHSGGAGGGTSTMSAIEAAQPEIEMTTIDSKSRTHSVREI</sequence>
<feature type="transmembrane region" description="Helical" evidence="1">
    <location>
        <begin position="91"/>
        <end position="112"/>
    </location>
</feature>
<gene>
    <name evidence="3" type="ORF">DFH08DRAFT_973070</name>
</gene>
<feature type="domain" description="DUF6534" evidence="2">
    <location>
        <begin position="166"/>
        <end position="255"/>
    </location>
</feature>
<dbReference type="Proteomes" id="UP001218218">
    <property type="component" value="Unassembled WGS sequence"/>
</dbReference>
<name>A0AAD7ECS4_9AGAR</name>
<feature type="transmembrane region" description="Helical" evidence="1">
    <location>
        <begin position="119"/>
        <end position="148"/>
    </location>
</feature>
<accession>A0AAD7ECS4</accession>
<evidence type="ECO:0000256" key="1">
    <source>
        <dbReference type="SAM" id="Phobius"/>
    </source>
</evidence>
<evidence type="ECO:0000313" key="4">
    <source>
        <dbReference type="Proteomes" id="UP001218218"/>
    </source>
</evidence>
<feature type="transmembrane region" description="Helical" evidence="1">
    <location>
        <begin position="160"/>
        <end position="181"/>
    </location>
</feature>
<dbReference type="Pfam" id="PF20152">
    <property type="entry name" value="DUF6534"/>
    <property type="match status" value="1"/>
</dbReference>
<feature type="transmembrane region" description="Helical" evidence="1">
    <location>
        <begin position="231"/>
        <end position="251"/>
    </location>
</feature>